<evidence type="ECO:0000313" key="1">
    <source>
        <dbReference type="EMBL" id="MFC0202242.1"/>
    </source>
</evidence>
<protein>
    <recommendedName>
        <fullName evidence="3">Chromosome partitioning ATPase, Mrp family, contains Fe-S cluster</fullName>
    </recommendedName>
</protein>
<accession>A0ABV6CNB8</accession>
<reference evidence="1 2" key="1">
    <citation type="submission" date="2024-09" db="EMBL/GenBank/DDBJ databases">
        <authorList>
            <person name="Sun Q."/>
            <person name="Mori K."/>
        </authorList>
    </citation>
    <scope>NUCLEOTIDE SEQUENCE [LARGE SCALE GENOMIC DNA]</scope>
    <source>
        <strain evidence="1 2">CCM 7904</strain>
    </source>
</reference>
<comment type="caution">
    <text evidence="1">The sequence shown here is derived from an EMBL/GenBank/DDBJ whole genome shotgun (WGS) entry which is preliminary data.</text>
</comment>
<organism evidence="1 2">
    <name type="scientific">Paracoccus rhizosphaerae</name>
    <dbReference type="NCBI Taxonomy" id="1133347"/>
    <lineage>
        <taxon>Bacteria</taxon>
        <taxon>Pseudomonadati</taxon>
        <taxon>Pseudomonadota</taxon>
        <taxon>Alphaproteobacteria</taxon>
        <taxon>Rhodobacterales</taxon>
        <taxon>Paracoccaceae</taxon>
        <taxon>Paracoccus</taxon>
    </lineage>
</organism>
<dbReference type="Gene3D" id="3.40.50.300">
    <property type="entry name" value="P-loop containing nucleotide triphosphate hydrolases"/>
    <property type="match status" value="1"/>
</dbReference>
<dbReference type="InterPro" id="IPR027417">
    <property type="entry name" value="P-loop_NTPase"/>
</dbReference>
<dbReference type="Proteomes" id="UP001589795">
    <property type="component" value="Unassembled WGS sequence"/>
</dbReference>
<evidence type="ECO:0008006" key="3">
    <source>
        <dbReference type="Google" id="ProtNLM"/>
    </source>
</evidence>
<proteinExistence type="predicted"/>
<sequence length="207" mass="22348">MPKKPQLRQAIADGHDPARAEGYDLLRTRILSEVAERSWTRIGITQAHAGPAGPLTALNLALSESRRHRRRVALVDLDVARQPVLRQLDAPRPKPQDTPRFGAVRLSDRLALLAVAAHPAEAATMLLNDDFASDLKTELSLLAPDVVLMHLPPVLDGDAGLAALPLVDCVVLAVNGRADVAADLRSCEARITRTCPILGLFLHDAEV</sequence>
<dbReference type="SUPFAM" id="SSF52540">
    <property type="entry name" value="P-loop containing nucleoside triphosphate hydrolases"/>
    <property type="match status" value="1"/>
</dbReference>
<gene>
    <name evidence="1" type="ORF">ACFFIZ_18505</name>
</gene>
<dbReference type="EMBL" id="JBHLWQ010000180">
    <property type="protein sequence ID" value="MFC0202242.1"/>
    <property type="molecule type" value="Genomic_DNA"/>
</dbReference>
<evidence type="ECO:0000313" key="2">
    <source>
        <dbReference type="Proteomes" id="UP001589795"/>
    </source>
</evidence>
<dbReference type="RefSeq" id="WP_265507531.1">
    <property type="nucleotide sequence ID" value="NZ_JAOTBE010000035.1"/>
</dbReference>
<keyword evidence="2" id="KW-1185">Reference proteome</keyword>
<name>A0ABV6CNB8_9RHOB</name>